<evidence type="ECO:0000313" key="2">
    <source>
        <dbReference type="EMBL" id="JAC28241.1"/>
    </source>
</evidence>
<proteinExistence type="evidence at transcript level"/>
<protein>
    <submittedName>
        <fullName evidence="2">Putative secreted protein</fullName>
    </submittedName>
</protein>
<name>A0A023G214_AMBTT</name>
<feature type="signal peptide" evidence="1">
    <location>
        <begin position="1"/>
        <end position="22"/>
    </location>
</feature>
<dbReference type="EMBL" id="GBBM01007177">
    <property type="protein sequence ID" value="JAC28241.1"/>
    <property type="molecule type" value="mRNA"/>
</dbReference>
<accession>A0A023G214</accession>
<evidence type="ECO:0000256" key="1">
    <source>
        <dbReference type="SAM" id="SignalP"/>
    </source>
</evidence>
<feature type="chain" id="PRO_5001518003" evidence="1">
    <location>
        <begin position="23"/>
        <end position="248"/>
    </location>
</feature>
<dbReference type="AlphaFoldDB" id="A0A023G214"/>
<dbReference type="InterPro" id="IPR012674">
    <property type="entry name" value="Calycin"/>
</dbReference>
<sequence>MALRFSIYFVVFIIVLPFCSQAKIIFSRETNSKINMEDVAKAAAAIHLLGGTYPMVALWGDYENLTEAKHTCWKTEHIEGAESPQDHYLSYRNRDRKNDAGQSFWPRESFQVHYGMTTSRGKAEILIYFLEGSITAKEKMDSSMLAASKRLLGQWEATSGSITWEVLEATDKCFVVKLPKFPAAGEGEAQCLIWVPENVAKEYEPNAQDFKTTADQSLSSCLSAYEKSCKEGGHLQRNVFPLCKLSQI</sequence>
<reference evidence="2" key="1">
    <citation type="submission" date="2014-03" db="EMBL/GenBank/DDBJ databases">
        <title>The sialotranscriptome of Amblyomma triste, Amblyomma parvum and Amblyomma cajennense ticks, uncovered by 454-based RNA-seq.</title>
        <authorList>
            <person name="Garcia G.R."/>
            <person name="Gardinassi L.G."/>
            <person name="Ribeiro J.M."/>
            <person name="Anatriello E."/>
            <person name="Ferreira B.R."/>
            <person name="Moreira H.N."/>
            <person name="Mafra C."/>
            <person name="Olegario M.M."/>
            <person name="Szabo P.J."/>
            <person name="Miranda-Santos I.K."/>
            <person name="Maruyama S.R."/>
        </authorList>
    </citation>
    <scope>NUCLEOTIDE SEQUENCE</scope>
    <source>
        <strain evidence="2">Mato Grasso do Sul</strain>
        <tissue evidence="2">Salivary glands</tissue>
    </source>
</reference>
<dbReference type="Gene3D" id="2.40.128.20">
    <property type="match status" value="1"/>
</dbReference>
<organism evidence="2">
    <name type="scientific">Amblyomma triste</name>
    <name type="common">Neotropical tick</name>
    <dbReference type="NCBI Taxonomy" id="251400"/>
    <lineage>
        <taxon>Eukaryota</taxon>
        <taxon>Metazoa</taxon>
        <taxon>Ecdysozoa</taxon>
        <taxon>Arthropoda</taxon>
        <taxon>Chelicerata</taxon>
        <taxon>Arachnida</taxon>
        <taxon>Acari</taxon>
        <taxon>Parasitiformes</taxon>
        <taxon>Ixodida</taxon>
        <taxon>Ixodoidea</taxon>
        <taxon>Ixodidae</taxon>
        <taxon>Amblyomminae</taxon>
        <taxon>Amblyomma</taxon>
    </lineage>
</organism>
<keyword evidence="1" id="KW-0732">Signal</keyword>